<accession>A0A7J7KE75</accession>
<dbReference type="AlphaFoldDB" id="A0A7J7KE75"/>
<reference evidence="1" key="1">
    <citation type="submission" date="2020-06" db="EMBL/GenBank/DDBJ databases">
        <title>Draft genome of Bugula neritina, a colonial animal packing powerful symbionts and potential medicines.</title>
        <authorList>
            <person name="Rayko M."/>
        </authorList>
    </citation>
    <scope>NUCLEOTIDE SEQUENCE [LARGE SCALE GENOMIC DNA]</scope>
    <source>
        <strain evidence="1">Kwan_BN1</strain>
    </source>
</reference>
<proteinExistence type="predicted"/>
<comment type="caution">
    <text evidence="1">The sequence shown here is derived from an EMBL/GenBank/DDBJ whole genome shotgun (WGS) entry which is preliminary data.</text>
</comment>
<sequence>MRCGVGGQRFRMHVDQRDEHLVLLRHCVPIPYVPVNISYLRISRTCEYLVPASNSYLRMTRTEDDSYLRITCI</sequence>
<protein>
    <submittedName>
        <fullName evidence="1">Uncharacterized protein</fullName>
    </submittedName>
</protein>
<organism evidence="1 2">
    <name type="scientific">Bugula neritina</name>
    <name type="common">Brown bryozoan</name>
    <name type="synonym">Sertularia neritina</name>
    <dbReference type="NCBI Taxonomy" id="10212"/>
    <lineage>
        <taxon>Eukaryota</taxon>
        <taxon>Metazoa</taxon>
        <taxon>Spiralia</taxon>
        <taxon>Lophotrochozoa</taxon>
        <taxon>Bryozoa</taxon>
        <taxon>Gymnolaemata</taxon>
        <taxon>Cheilostomatida</taxon>
        <taxon>Flustrina</taxon>
        <taxon>Buguloidea</taxon>
        <taxon>Bugulidae</taxon>
        <taxon>Bugula</taxon>
    </lineage>
</organism>
<gene>
    <name evidence="1" type="ORF">EB796_004758</name>
</gene>
<keyword evidence="2" id="KW-1185">Reference proteome</keyword>
<evidence type="ECO:0000313" key="2">
    <source>
        <dbReference type="Proteomes" id="UP000593567"/>
    </source>
</evidence>
<dbReference type="EMBL" id="VXIV02000646">
    <property type="protein sequence ID" value="KAF6036939.1"/>
    <property type="molecule type" value="Genomic_DNA"/>
</dbReference>
<dbReference type="Proteomes" id="UP000593567">
    <property type="component" value="Unassembled WGS sequence"/>
</dbReference>
<name>A0A7J7KE75_BUGNE</name>
<evidence type="ECO:0000313" key="1">
    <source>
        <dbReference type="EMBL" id="KAF6036939.1"/>
    </source>
</evidence>